<name>A0ACC0HVT9_9ERIC</name>
<sequence>MFTASCACDACRTVVSGISRRSARIAYCGLFALSLNLSWILREIHLSVWDNHCSLSTSFRFWIEVSMVTRTQLLYLICLETLETDSLGVKQKCRNWTRMSERNWSSGGKNLSACGALGTPCVHQPFLRPRLSGSFMHWVRPFLSMPSNYVLQLSSSNDSKSPVAFLYFIDSGGGTYPEVVSRSQADWVPEIIFWHIPSKAYEKVAPMFLFMSSCVGSINKESIAPQQAEMGIMKLLEGRPSVKWQAVFAGHNHGLDWCCPYKKLRLCYARHIGYGGYGNWPRGARILEITSQPFSLKSWIRMEDGNSHSEVILSS</sequence>
<evidence type="ECO:0000313" key="2">
    <source>
        <dbReference type="Proteomes" id="UP001060215"/>
    </source>
</evidence>
<organism evidence="1 2">
    <name type="scientific">Camellia lanceoleosa</name>
    <dbReference type="NCBI Taxonomy" id="1840588"/>
    <lineage>
        <taxon>Eukaryota</taxon>
        <taxon>Viridiplantae</taxon>
        <taxon>Streptophyta</taxon>
        <taxon>Embryophyta</taxon>
        <taxon>Tracheophyta</taxon>
        <taxon>Spermatophyta</taxon>
        <taxon>Magnoliopsida</taxon>
        <taxon>eudicotyledons</taxon>
        <taxon>Gunneridae</taxon>
        <taxon>Pentapetalae</taxon>
        <taxon>asterids</taxon>
        <taxon>Ericales</taxon>
        <taxon>Theaceae</taxon>
        <taxon>Camellia</taxon>
    </lineage>
</organism>
<evidence type="ECO:0000313" key="1">
    <source>
        <dbReference type="EMBL" id="KAI8017583.1"/>
    </source>
</evidence>
<dbReference type="EMBL" id="CM045759">
    <property type="protein sequence ID" value="KAI8017583.1"/>
    <property type="molecule type" value="Genomic_DNA"/>
</dbReference>
<proteinExistence type="predicted"/>
<reference evidence="1 2" key="1">
    <citation type="journal article" date="2022" name="Plant J.">
        <title>Chromosome-level genome of Camellia lanceoleosa provides a valuable resource for understanding genome evolution and self-incompatibility.</title>
        <authorList>
            <person name="Gong W."/>
            <person name="Xiao S."/>
            <person name="Wang L."/>
            <person name="Liao Z."/>
            <person name="Chang Y."/>
            <person name="Mo W."/>
            <person name="Hu G."/>
            <person name="Li W."/>
            <person name="Zhao G."/>
            <person name="Zhu H."/>
            <person name="Hu X."/>
            <person name="Ji K."/>
            <person name="Xiang X."/>
            <person name="Song Q."/>
            <person name="Yuan D."/>
            <person name="Jin S."/>
            <person name="Zhang L."/>
        </authorList>
    </citation>
    <scope>NUCLEOTIDE SEQUENCE [LARGE SCALE GENOMIC DNA]</scope>
    <source>
        <strain evidence="1">SQ_2022a</strain>
    </source>
</reference>
<dbReference type="Proteomes" id="UP001060215">
    <property type="component" value="Chromosome 2"/>
</dbReference>
<accession>A0ACC0HVT9</accession>
<comment type="caution">
    <text evidence="1">The sequence shown here is derived from an EMBL/GenBank/DDBJ whole genome shotgun (WGS) entry which is preliminary data.</text>
</comment>
<protein>
    <submittedName>
        <fullName evidence="1">Inactive purple acid phosphatase 16</fullName>
    </submittedName>
</protein>
<keyword evidence="2" id="KW-1185">Reference proteome</keyword>
<gene>
    <name evidence="1" type="ORF">LOK49_LG04G02245</name>
</gene>